<reference evidence="2" key="1">
    <citation type="submission" date="2016-11" db="UniProtKB">
        <authorList>
            <consortium name="WormBaseParasite"/>
        </authorList>
    </citation>
    <scope>IDENTIFICATION</scope>
    <source>
        <strain evidence="2">KR3021</strain>
    </source>
</reference>
<evidence type="ECO:0000313" key="1">
    <source>
        <dbReference type="Proteomes" id="UP000095286"/>
    </source>
</evidence>
<evidence type="ECO:0000313" key="2">
    <source>
        <dbReference type="WBParaSite" id="RSKR_0000269700.1"/>
    </source>
</evidence>
<organism evidence="1 2">
    <name type="scientific">Rhabditophanes sp. KR3021</name>
    <dbReference type="NCBI Taxonomy" id="114890"/>
    <lineage>
        <taxon>Eukaryota</taxon>
        <taxon>Metazoa</taxon>
        <taxon>Ecdysozoa</taxon>
        <taxon>Nematoda</taxon>
        <taxon>Chromadorea</taxon>
        <taxon>Rhabditida</taxon>
        <taxon>Tylenchina</taxon>
        <taxon>Panagrolaimomorpha</taxon>
        <taxon>Strongyloidoidea</taxon>
        <taxon>Alloionematidae</taxon>
        <taxon>Rhabditophanes</taxon>
    </lineage>
</organism>
<protein>
    <submittedName>
        <fullName evidence="2">C2H2-type domain-containing protein</fullName>
    </submittedName>
</protein>
<accession>A0AC35TP74</accession>
<dbReference type="Proteomes" id="UP000095286">
    <property type="component" value="Unplaced"/>
</dbReference>
<proteinExistence type="predicted"/>
<name>A0AC35TP74_9BILA</name>
<sequence>MSKYKLVNADSYEEPKKRDAPDKKDSSKSLPLKRSDAIEPEVDAEGKYQLSINLTVVEQKRDEAQLDLAIDDFKELLENSKADIDKPYNNDVSIECHNYNEGPMSRKQKYFGPCFAKGEVVEILTSKEKFIRDVAYGIEHAINYNYPKMTNCATNRIMEFILLLYPEALQTLGEYLYNYPLKEHNVHLMSMNASSNTSDLTNKKGGAWKCGSCGNTFNNHEPFAYHCKLLLCIKLRAEVKKISEEDKKLLDSNQLLDKLSETLKKLHLGKHARGSSRSMSC</sequence>
<dbReference type="WBParaSite" id="RSKR_0000269700.1">
    <property type="protein sequence ID" value="RSKR_0000269700.1"/>
    <property type="gene ID" value="RSKR_0000269700"/>
</dbReference>